<feature type="coiled-coil region" evidence="1">
    <location>
        <begin position="156"/>
        <end position="292"/>
    </location>
</feature>
<feature type="coiled-coil region" evidence="1">
    <location>
        <begin position="400"/>
        <end position="525"/>
    </location>
</feature>
<feature type="coiled-coil region" evidence="1">
    <location>
        <begin position="96"/>
        <end position="130"/>
    </location>
</feature>
<feature type="transmembrane region" description="Helical" evidence="3">
    <location>
        <begin position="1220"/>
        <end position="1241"/>
    </location>
</feature>
<proteinExistence type="predicted"/>
<gene>
    <name evidence="4" type="ORF">GOP47_0025200</name>
</gene>
<evidence type="ECO:0000313" key="4">
    <source>
        <dbReference type="EMBL" id="KAI5060780.1"/>
    </source>
</evidence>
<reference evidence="4" key="1">
    <citation type="submission" date="2021-01" db="EMBL/GenBank/DDBJ databases">
        <title>Adiantum capillus-veneris genome.</title>
        <authorList>
            <person name="Fang Y."/>
            <person name="Liao Q."/>
        </authorList>
    </citation>
    <scope>NUCLEOTIDE SEQUENCE</scope>
    <source>
        <strain evidence="4">H3</strain>
        <tissue evidence="4">Leaf</tissue>
    </source>
</reference>
<dbReference type="Proteomes" id="UP000886520">
    <property type="component" value="Chromosome 24"/>
</dbReference>
<name>A0A9D4U479_ADICA</name>
<evidence type="ECO:0000256" key="1">
    <source>
        <dbReference type="SAM" id="Coils"/>
    </source>
</evidence>
<feature type="region of interest" description="Disordered" evidence="2">
    <location>
        <begin position="1"/>
        <end position="29"/>
    </location>
</feature>
<organism evidence="4 5">
    <name type="scientific">Adiantum capillus-veneris</name>
    <name type="common">Maidenhair fern</name>
    <dbReference type="NCBI Taxonomy" id="13818"/>
    <lineage>
        <taxon>Eukaryota</taxon>
        <taxon>Viridiplantae</taxon>
        <taxon>Streptophyta</taxon>
        <taxon>Embryophyta</taxon>
        <taxon>Tracheophyta</taxon>
        <taxon>Polypodiopsida</taxon>
        <taxon>Polypodiidae</taxon>
        <taxon>Polypodiales</taxon>
        <taxon>Pteridineae</taxon>
        <taxon>Pteridaceae</taxon>
        <taxon>Vittarioideae</taxon>
        <taxon>Adiantum</taxon>
    </lineage>
</organism>
<keyword evidence="3" id="KW-0812">Transmembrane</keyword>
<sequence>MPFRRKTRNPVSRPEKENEGIGADQPLSPRLIRCKSDNTRRTCLEINLNKSSGNNGNLSPEAKMSNLMQLNAALIKEISSLRHSHADSCDKFSKLESSLCAENEKLELNLSSLQEEASALKEENAALLASQEELQSSLGTSRAQVEGLSLELAMIKEEVNESLSSQKQALSASEERLASATAELNAAKENVSLITSEKDSLLMSKAETEEKLEGLYKRENELEKLLQVEKKAVADSQEIISTVRNDVEKLLVDKEDYKQQCLARENEAMQKMQQLEERLNACTTKANSLTLQIEEERAVHAEAMKSGQEESASGLSELSAELLAAKEHLQQSRYMVKTLNMQNEKERTEHQAGITNVMEKLKNSSQKIRETEELLHVRDSSIEVLRKQITENSAKHHGEVNSLQENISAMAIEVSSLSENNQKLQAKKEDLHKELSRVNQKYRATSEQLVKERKAMSEVQKSVQVLQQEVTQLQVVKEESLKEVDHLKVDLSQCYALKAALLSEKETLLSEKVALERDISSLTKNGLKLFNERQDDQRVHAEERQRLVTELKTLAGTVSDLEIEQSDLLKQLNVEKMSVAAAQEKIAALESSKDALLRENFSIKVAHMEQLRSNETEMASLHHEEQRLCQINSKLYEQVACTQQERDNALVEKDKAVAKLVESDVRMLELSSAKKAVQQTLEEEKSNAQRTISSLKNEIASLEKSRDQLIHDSVSARTEAEAVAEDNKQLSMDLTLVQGEKTQLELLLFNLREELVEASKRAEVASVVLAKQHSDMEQLQIEVSELATANSELLSTIEMHEDQGKLLMLDNEKKAEQITFLSKLSAELEVSHSALQAKMAKQKAAFEAFESDNAVLQSSIEAKAKAILALERQVEDSAKRTIALESQIEAMSKVPSVLELRVKNLQEDSIAQNAALDAEKHEKFYLQSTLEDRDLKIQSLEKQLVEAAEKISMVESQLETSNKKQADLDSAINAVTEELAKANTAAIDLQDQTKANLDCLLCENNEIGNLKTQSDEAIQANTDVIMKLKICSEEKGKLEPQFRNVEAELANAKGEVLKAEKELLAAGKREGEFKEASKRVSLLEAQLTAKATMQNELEFQVISLQNDLQAARAASATAEKDWKANMEAMRENANARSRTLEEQLESVKKTLDEMQNSTNKGQESIGSLQDQLSCLMEEKSSLERKVSLFPRALEAEEPNYDEPKVGDMKVQKRLDDKAKFVRLALPVFLISAASSLVIAGIQSYMKKLEN</sequence>
<dbReference type="OrthoDB" id="1932352at2759"/>
<feature type="coiled-coil region" evidence="1">
    <location>
        <begin position="930"/>
        <end position="992"/>
    </location>
</feature>
<evidence type="ECO:0000256" key="2">
    <source>
        <dbReference type="SAM" id="MobiDB-lite"/>
    </source>
</evidence>
<dbReference type="EMBL" id="JABFUD020000024">
    <property type="protein sequence ID" value="KAI5060780.1"/>
    <property type="molecule type" value="Genomic_DNA"/>
</dbReference>
<protein>
    <submittedName>
        <fullName evidence="4">Uncharacterized protein</fullName>
    </submittedName>
</protein>
<keyword evidence="3" id="KW-0472">Membrane</keyword>
<dbReference type="AlphaFoldDB" id="A0A9D4U479"/>
<feature type="coiled-coil region" evidence="1">
    <location>
        <begin position="667"/>
        <end position="712"/>
    </location>
</feature>
<keyword evidence="1" id="KW-0175">Coiled coil</keyword>
<feature type="coiled-coil region" evidence="1">
    <location>
        <begin position="1101"/>
        <end position="1185"/>
    </location>
</feature>
<keyword evidence="5" id="KW-1185">Reference proteome</keyword>
<evidence type="ECO:0000256" key="3">
    <source>
        <dbReference type="SAM" id="Phobius"/>
    </source>
</evidence>
<accession>A0A9D4U479</accession>
<evidence type="ECO:0000313" key="5">
    <source>
        <dbReference type="Proteomes" id="UP000886520"/>
    </source>
</evidence>
<comment type="caution">
    <text evidence="4">The sequence shown here is derived from an EMBL/GenBank/DDBJ whole genome shotgun (WGS) entry which is preliminary data.</text>
</comment>
<feature type="coiled-coil region" evidence="1">
    <location>
        <begin position="741"/>
        <end position="796"/>
    </location>
</feature>
<keyword evidence="3" id="KW-1133">Transmembrane helix</keyword>